<keyword evidence="10" id="KW-1185">Reference proteome</keyword>
<dbReference type="SUPFAM" id="SSF48264">
    <property type="entry name" value="Cytochrome P450"/>
    <property type="match status" value="1"/>
</dbReference>
<dbReference type="PANTHER" id="PTHR46696:SF5">
    <property type="entry name" value="CYTOCHROME P450 BJ-1"/>
    <property type="match status" value="1"/>
</dbReference>
<evidence type="ECO:0000256" key="7">
    <source>
        <dbReference type="ARBA" id="ARBA00023033"/>
    </source>
</evidence>
<evidence type="ECO:0000313" key="10">
    <source>
        <dbReference type="Proteomes" id="UP001214441"/>
    </source>
</evidence>
<dbReference type="EMBL" id="JANCPR020000002">
    <property type="protein sequence ID" value="MDJ1130723.1"/>
    <property type="molecule type" value="Genomic_DNA"/>
</dbReference>
<evidence type="ECO:0000313" key="9">
    <source>
        <dbReference type="EMBL" id="MDJ1130723.1"/>
    </source>
</evidence>
<evidence type="ECO:0000256" key="2">
    <source>
        <dbReference type="ARBA" id="ARBA00010617"/>
    </source>
</evidence>
<evidence type="ECO:0000256" key="4">
    <source>
        <dbReference type="ARBA" id="ARBA00022723"/>
    </source>
</evidence>
<keyword evidence="4 8" id="KW-0479">Metal-binding</keyword>
<dbReference type="InterPro" id="IPR017972">
    <property type="entry name" value="Cyt_P450_CS"/>
</dbReference>
<dbReference type="InterPro" id="IPR001128">
    <property type="entry name" value="Cyt_P450"/>
</dbReference>
<proteinExistence type="inferred from homology"/>
<protein>
    <submittedName>
        <fullName evidence="9">Cytochrome P450</fullName>
    </submittedName>
</protein>
<keyword evidence="3 8" id="KW-0349">Heme</keyword>
<name>A0ABT6ZQC8_9ACTN</name>
<evidence type="ECO:0000256" key="8">
    <source>
        <dbReference type="RuleBase" id="RU000461"/>
    </source>
</evidence>
<comment type="caution">
    <text evidence="9">The sequence shown here is derived from an EMBL/GenBank/DDBJ whole genome shotgun (WGS) entry which is preliminary data.</text>
</comment>
<dbReference type="Gene3D" id="1.10.630.10">
    <property type="entry name" value="Cytochrome P450"/>
    <property type="match status" value="1"/>
</dbReference>
<dbReference type="InterPro" id="IPR036396">
    <property type="entry name" value="Cyt_P450_sf"/>
</dbReference>
<reference evidence="9 10" key="1">
    <citation type="submission" date="2023-05" db="EMBL/GenBank/DDBJ databases">
        <title>Streptantibioticus silvisoli sp. nov., acidotolerant actinomycetes 1 from pine litter.</title>
        <authorList>
            <person name="Swiecimska M."/>
            <person name="Golinska P."/>
            <person name="Sangal V."/>
            <person name="Wachnowicz B."/>
            <person name="Goodfellow M."/>
        </authorList>
    </citation>
    <scope>NUCLEOTIDE SEQUENCE [LARGE SCALE GENOMIC DNA]</scope>
    <source>
        <strain evidence="9 10">DSM 42109</strain>
    </source>
</reference>
<comment type="similarity">
    <text evidence="2 8">Belongs to the cytochrome P450 family.</text>
</comment>
<evidence type="ECO:0000256" key="1">
    <source>
        <dbReference type="ARBA" id="ARBA00001971"/>
    </source>
</evidence>
<gene>
    <name evidence="9" type="ORF">NMN56_001920</name>
</gene>
<keyword evidence="5 8" id="KW-0560">Oxidoreductase</keyword>
<accession>A0ABT6ZQC8</accession>
<sequence>MTSEEALVQGDFDPTDRERDPVAQLDALLAAGLRVVRSERMGGAYLVLTHQDVREVLEDPETYASAHALGGPLKDAVPEEVAALLPGFLREPVTGVVDTDGAAHAPLRATVRRAYAGPRVNPLAARIEDLARELADELDEGLGRGEVDLVSAYAQPLAQRVMGAALGIPQDDLLAVAGWAGDMASLITPGIPVQVKREAARRLCDYEEWATGFYATLPPGHDSVAAVYAHGEGEAGPMSAANALNNLLVHFVAGTVTTCHAVTSAAYQLLRDRTLWQRALGDPQNYAPRVLEEGLRHTSPHRGLVRVTTRATTLGGTSLPQGAHVLPLLGAANRDPAHIRDPARFDPDREAPRGHLAFGAGPHACVGAHLTRLEGRLALTTLLTRFPTLTLAALEEEPPVLPDYHFHGLAMLRVRLP</sequence>
<dbReference type="PROSITE" id="PS00086">
    <property type="entry name" value="CYTOCHROME_P450"/>
    <property type="match status" value="1"/>
</dbReference>
<keyword evidence="6 8" id="KW-0408">Iron</keyword>
<dbReference type="RefSeq" id="WP_274043656.1">
    <property type="nucleotide sequence ID" value="NZ_JANCPR020000002.1"/>
</dbReference>
<organism evidence="9 10">
    <name type="scientific">Streptomyces iconiensis</name>
    <dbReference type="NCBI Taxonomy" id="1384038"/>
    <lineage>
        <taxon>Bacteria</taxon>
        <taxon>Bacillati</taxon>
        <taxon>Actinomycetota</taxon>
        <taxon>Actinomycetes</taxon>
        <taxon>Kitasatosporales</taxon>
        <taxon>Streptomycetaceae</taxon>
        <taxon>Streptomyces</taxon>
    </lineage>
</organism>
<dbReference type="PANTHER" id="PTHR46696">
    <property type="entry name" value="P450, PUTATIVE (EUROFUNG)-RELATED"/>
    <property type="match status" value="1"/>
</dbReference>
<dbReference type="Proteomes" id="UP001214441">
    <property type="component" value="Unassembled WGS sequence"/>
</dbReference>
<dbReference type="PRINTS" id="PR00359">
    <property type="entry name" value="BP450"/>
</dbReference>
<evidence type="ECO:0000256" key="6">
    <source>
        <dbReference type="ARBA" id="ARBA00023004"/>
    </source>
</evidence>
<dbReference type="Pfam" id="PF00067">
    <property type="entry name" value="p450"/>
    <property type="match status" value="1"/>
</dbReference>
<evidence type="ECO:0000256" key="5">
    <source>
        <dbReference type="ARBA" id="ARBA00023002"/>
    </source>
</evidence>
<comment type="cofactor">
    <cofactor evidence="1">
        <name>heme</name>
        <dbReference type="ChEBI" id="CHEBI:30413"/>
    </cofactor>
</comment>
<dbReference type="InterPro" id="IPR002397">
    <property type="entry name" value="Cyt_P450_B"/>
</dbReference>
<keyword evidence="7 8" id="KW-0503">Monooxygenase</keyword>
<evidence type="ECO:0000256" key="3">
    <source>
        <dbReference type="ARBA" id="ARBA00022617"/>
    </source>
</evidence>